<evidence type="ECO:0000313" key="1">
    <source>
        <dbReference type="EMBL" id="QQP36094.1"/>
    </source>
</evidence>
<protein>
    <submittedName>
        <fullName evidence="1">TRAFinteracting proteinlike</fullName>
    </submittedName>
</protein>
<dbReference type="EMBL" id="CP045904">
    <property type="protein sequence ID" value="QQP36094.1"/>
    <property type="molecule type" value="Genomic_DNA"/>
</dbReference>
<dbReference type="Proteomes" id="UP000595437">
    <property type="component" value="Chromosome 15"/>
</dbReference>
<feature type="non-terminal residue" evidence="1">
    <location>
        <position position="1"/>
    </location>
</feature>
<sequence>VKTKSCNLIGLKRDSDLDESQNEESIGAKRPCPSRDFNIFKGSRLNGTGRGIVGVFSQLEAQSYNN</sequence>
<evidence type="ECO:0000313" key="2">
    <source>
        <dbReference type="Proteomes" id="UP000595437"/>
    </source>
</evidence>
<organism evidence="1 2">
    <name type="scientific">Caligus rogercresseyi</name>
    <name type="common">Sea louse</name>
    <dbReference type="NCBI Taxonomy" id="217165"/>
    <lineage>
        <taxon>Eukaryota</taxon>
        <taxon>Metazoa</taxon>
        <taxon>Ecdysozoa</taxon>
        <taxon>Arthropoda</taxon>
        <taxon>Crustacea</taxon>
        <taxon>Multicrustacea</taxon>
        <taxon>Hexanauplia</taxon>
        <taxon>Copepoda</taxon>
        <taxon>Siphonostomatoida</taxon>
        <taxon>Caligidae</taxon>
        <taxon>Caligus</taxon>
    </lineage>
</organism>
<accession>A0A7T8GQP6</accession>
<proteinExistence type="predicted"/>
<name>A0A7T8GQP6_CALRO</name>
<reference evidence="2" key="1">
    <citation type="submission" date="2021-01" db="EMBL/GenBank/DDBJ databases">
        <title>Caligus Genome Assembly.</title>
        <authorList>
            <person name="Gallardo-Escarate C."/>
        </authorList>
    </citation>
    <scope>NUCLEOTIDE SEQUENCE [LARGE SCALE GENOMIC DNA]</scope>
</reference>
<feature type="non-terminal residue" evidence="1">
    <location>
        <position position="66"/>
    </location>
</feature>
<gene>
    <name evidence="1" type="ORF">FKW44_021082</name>
</gene>
<dbReference type="AlphaFoldDB" id="A0A7T8GQP6"/>
<keyword evidence="2" id="KW-1185">Reference proteome</keyword>